<feature type="chain" id="PRO_5047465647" description="Outer membrane protein beta-barrel domain-containing protein" evidence="1">
    <location>
        <begin position="30"/>
        <end position="229"/>
    </location>
</feature>
<proteinExistence type="predicted"/>
<sequence>MTLQRNISEYISSIAISLLMLAAAHPAAAQRKDTALKNDSVPLFNGMAVAVDLVGPVQMAIGDYGQYEASLRVNLKDRYFPVIELGVGRADYTDDVTQTSYKTSAPFGRIGIDFNLLKDKHDIYKLFAGVRYAFTSFKYDLGHPGVSDPVWGDTAPYEAKDVDCSYHWLEFGIGVDAKIWGPVHMGWSLRYRKRASYDDGRLGKSWYVPGYGRSDGSAFGGLFNIAIEI</sequence>
<dbReference type="EMBL" id="JABKKJ010000002">
    <property type="protein sequence ID" value="NPE24307.1"/>
    <property type="molecule type" value="Genomic_DNA"/>
</dbReference>
<keyword evidence="1" id="KW-0732">Signal</keyword>
<gene>
    <name evidence="2" type="ORF">HPS54_02020</name>
</gene>
<evidence type="ECO:0000313" key="2">
    <source>
        <dbReference type="EMBL" id="NPE24307.1"/>
    </source>
</evidence>
<keyword evidence="3" id="KW-1185">Reference proteome</keyword>
<dbReference type="RefSeq" id="WP_172343809.1">
    <property type="nucleotide sequence ID" value="NZ_CASYYZ010000007.1"/>
</dbReference>
<evidence type="ECO:0000256" key="1">
    <source>
        <dbReference type="SAM" id="SignalP"/>
    </source>
</evidence>
<dbReference type="Proteomes" id="UP000820977">
    <property type="component" value="Unassembled WGS sequence"/>
</dbReference>
<comment type="caution">
    <text evidence="2">The sequence shown here is derived from an EMBL/GenBank/DDBJ whole genome shotgun (WGS) entry which is preliminary data.</text>
</comment>
<reference evidence="2 3" key="1">
    <citation type="submission" date="2020-05" db="EMBL/GenBank/DDBJ databases">
        <title>Distinct polysaccharide utilization as determinants for interspecies competition between intestinal Prevotella spp.</title>
        <authorList>
            <person name="Galvez E.J.C."/>
            <person name="Iljazovic A."/>
            <person name="Strowig T."/>
        </authorList>
    </citation>
    <scope>NUCLEOTIDE SEQUENCE [LARGE SCALE GENOMIC DNA]</scope>
    <source>
        <strain evidence="2 3">PCHR</strain>
    </source>
</reference>
<evidence type="ECO:0000313" key="3">
    <source>
        <dbReference type="Proteomes" id="UP000820977"/>
    </source>
</evidence>
<dbReference type="InterPro" id="IPR046111">
    <property type="entry name" value="DUF6048"/>
</dbReference>
<dbReference type="Pfam" id="PF19515">
    <property type="entry name" value="DUF6048"/>
    <property type="match status" value="1"/>
</dbReference>
<organism evidence="2 3">
    <name type="scientific">Xylanibacter caecicola</name>
    <dbReference type="NCBI Taxonomy" id="2736294"/>
    <lineage>
        <taxon>Bacteria</taxon>
        <taxon>Pseudomonadati</taxon>
        <taxon>Bacteroidota</taxon>
        <taxon>Bacteroidia</taxon>
        <taxon>Bacteroidales</taxon>
        <taxon>Prevotellaceae</taxon>
        <taxon>Xylanibacter</taxon>
    </lineage>
</organism>
<accession>A0ABX2B1M9</accession>
<evidence type="ECO:0008006" key="4">
    <source>
        <dbReference type="Google" id="ProtNLM"/>
    </source>
</evidence>
<feature type="signal peptide" evidence="1">
    <location>
        <begin position="1"/>
        <end position="29"/>
    </location>
</feature>
<name>A0ABX2B1M9_9BACT</name>
<protein>
    <recommendedName>
        <fullName evidence="4">Outer membrane protein beta-barrel domain-containing protein</fullName>
    </recommendedName>
</protein>